<evidence type="ECO:0000313" key="2">
    <source>
        <dbReference type="Proteomes" id="UP000245762"/>
    </source>
</evidence>
<evidence type="ECO:0008006" key="3">
    <source>
        <dbReference type="Google" id="ProtNLM"/>
    </source>
</evidence>
<organism evidence="1 2">
    <name type="scientific">Flagellimonas aquimarina</name>
    <dbReference type="NCBI Taxonomy" id="2201895"/>
    <lineage>
        <taxon>Bacteria</taxon>
        <taxon>Pseudomonadati</taxon>
        <taxon>Bacteroidota</taxon>
        <taxon>Flavobacteriia</taxon>
        <taxon>Flavobacteriales</taxon>
        <taxon>Flavobacteriaceae</taxon>
        <taxon>Flagellimonas</taxon>
    </lineage>
</organism>
<accession>A0A316L0L3</accession>
<dbReference type="OrthoDB" id="921445at2"/>
<dbReference type="Proteomes" id="UP000245762">
    <property type="component" value="Unassembled WGS sequence"/>
</dbReference>
<proteinExistence type="predicted"/>
<evidence type="ECO:0000313" key="1">
    <source>
        <dbReference type="EMBL" id="PWL38489.1"/>
    </source>
</evidence>
<keyword evidence="2" id="KW-1185">Reference proteome</keyword>
<dbReference type="AlphaFoldDB" id="A0A316L0L3"/>
<sequence>MKNLITVLFFIIISISASGQRDFEPGYFIDDNDNKLECLIQNEKWLFSPKEVFYKLNESSEVKSFTVKNCKEFKIGDEGVFMRVSGDFPITQSKLKKKELSPDPELSQKTTFVQNIVKGNASLFWFVDNNGIVYLYSKDGGAIKPLLYKKYVLENLIIKENNIFRTQLVKDFECGNQPIIQKTEYRRKSMIKYFEYLNQCSSDKSYVVLERTAKQKANFPVTIKVWAGMQQNNYEAETTNPPTTFSFEDEVVAKFGGELEAFFPYFGYKKASVFLSTQFSKVGNTFVFPSNEANERAFEADYSIIEVSFGGRYYFELAEKSSLFIDLALAANIYSNSIINEITTSNITGSTSTEEIGSSFDDRLGGSFGLGYSYNKRIYLRLGILANQNVLDNSRFIEDKLSRINLSLGYALW</sequence>
<dbReference type="EMBL" id="QGEG01000002">
    <property type="protein sequence ID" value="PWL38489.1"/>
    <property type="molecule type" value="Genomic_DNA"/>
</dbReference>
<comment type="caution">
    <text evidence="1">The sequence shown here is derived from an EMBL/GenBank/DDBJ whole genome shotgun (WGS) entry which is preliminary data.</text>
</comment>
<protein>
    <recommendedName>
        <fullName evidence="3">tRNA modification GTPase</fullName>
    </recommendedName>
</protein>
<reference evidence="1 2" key="1">
    <citation type="submission" date="2018-05" db="EMBL/GenBank/DDBJ databases">
        <title>Complete genome sequence of Flagellimonas aquimarina ECD12 isolated from seaweed Ecklonia cava.</title>
        <authorList>
            <person name="Choi S."/>
            <person name="Seong C."/>
        </authorList>
    </citation>
    <scope>NUCLEOTIDE SEQUENCE [LARGE SCALE GENOMIC DNA]</scope>
    <source>
        <strain evidence="1 2">ECD12</strain>
    </source>
</reference>
<dbReference type="RefSeq" id="WP_109662474.1">
    <property type="nucleotide sequence ID" value="NZ_QGEG01000002.1"/>
</dbReference>
<name>A0A316L0L3_9FLAO</name>
<gene>
    <name evidence="1" type="ORF">DKG77_09495</name>
</gene>